<reference evidence="3" key="1">
    <citation type="journal article" date="2019" name="Int. J. Syst. Evol. Microbiol.">
        <title>The Global Catalogue of Microorganisms (GCM) 10K type strain sequencing project: providing services to taxonomists for standard genome sequencing and annotation.</title>
        <authorList>
            <consortium name="The Broad Institute Genomics Platform"/>
            <consortium name="The Broad Institute Genome Sequencing Center for Infectious Disease"/>
            <person name="Wu L."/>
            <person name="Ma J."/>
        </authorList>
    </citation>
    <scope>NUCLEOTIDE SEQUENCE [LARGE SCALE GENOMIC DNA]</scope>
    <source>
        <strain evidence="3">CGMCC 1.15461</strain>
    </source>
</reference>
<comment type="caution">
    <text evidence="2">The sequence shown here is derived from an EMBL/GenBank/DDBJ whole genome shotgun (WGS) entry which is preliminary data.</text>
</comment>
<dbReference type="InterPro" id="IPR004316">
    <property type="entry name" value="SWEET_rpt"/>
</dbReference>
<proteinExistence type="predicted"/>
<organism evidence="2 3">
    <name type="scientific">Flavobacterium suaedae</name>
    <dbReference type="NCBI Taxonomy" id="1767027"/>
    <lineage>
        <taxon>Bacteria</taxon>
        <taxon>Pseudomonadati</taxon>
        <taxon>Bacteroidota</taxon>
        <taxon>Flavobacteriia</taxon>
        <taxon>Flavobacteriales</taxon>
        <taxon>Flavobacteriaceae</taxon>
        <taxon>Flavobacterium</taxon>
    </lineage>
</organism>
<dbReference type="RefSeq" id="WP_188620675.1">
    <property type="nucleotide sequence ID" value="NZ_BMJE01000003.1"/>
</dbReference>
<keyword evidence="3" id="KW-1185">Reference proteome</keyword>
<keyword evidence="1" id="KW-1133">Transmembrane helix</keyword>
<gene>
    <name evidence="2" type="ORF">GCM10007424_15380</name>
</gene>
<evidence type="ECO:0008006" key="4">
    <source>
        <dbReference type="Google" id="ProtNLM"/>
    </source>
</evidence>
<feature type="transmembrane region" description="Helical" evidence="1">
    <location>
        <begin position="62"/>
        <end position="85"/>
    </location>
</feature>
<keyword evidence="1" id="KW-0812">Transmembrane</keyword>
<accession>A0ABQ1JTC9</accession>
<dbReference type="Proteomes" id="UP000615760">
    <property type="component" value="Unassembled WGS sequence"/>
</dbReference>
<dbReference type="Gene3D" id="1.20.1280.290">
    <property type="match status" value="1"/>
</dbReference>
<dbReference type="NCBIfam" id="NF037968">
    <property type="entry name" value="SemiSWEET_2"/>
    <property type="match status" value="1"/>
</dbReference>
<protein>
    <recommendedName>
        <fullName evidence="4">Glutathione synthetase</fullName>
    </recommendedName>
</protein>
<name>A0ABQ1JTC9_9FLAO</name>
<evidence type="ECO:0000256" key="1">
    <source>
        <dbReference type="SAM" id="Phobius"/>
    </source>
</evidence>
<evidence type="ECO:0000313" key="3">
    <source>
        <dbReference type="Proteomes" id="UP000615760"/>
    </source>
</evidence>
<dbReference type="Pfam" id="PF03083">
    <property type="entry name" value="MtN3_slv"/>
    <property type="match status" value="1"/>
</dbReference>
<dbReference type="EMBL" id="BMJE01000003">
    <property type="protein sequence ID" value="GGB76297.1"/>
    <property type="molecule type" value="Genomic_DNA"/>
</dbReference>
<feature type="transmembrane region" description="Helical" evidence="1">
    <location>
        <begin position="36"/>
        <end position="56"/>
    </location>
</feature>
<dbReference type="InterPro" id="IPR047662">
    <property type="entry name" value="SemiSWEET"/>
</dbReference>
<keyword evidence="1" id="KW-0472">Membrane</keyword>
<sequence>MNLIDIIGMLAAIFTTIANVPQAVKVIKTRSTKSLSVVTYSMLFLGLTLWFVYGIIKKDIPIIFANAIAAMLCGIILFMKIIAILRKEEKE</sequence>
<feature type="transmembrane region" description="Helical" evidence="1">
    <location>
        <begin position="6"/>
        <end position="24"/>
    </location>
</feature>
<evidence type="ECO:0000313" key="2">
    <source>
        <dbReference type="EMBL" id="GGB76297.1"/>
    </source>
</evidence>